<keyword evidence="3" id="KW-0677">Repeat</keyword>
<evidence type="ECO:0000313" key="12">
    <source>
        <dbReference type="EMBL" id="SHI63825.1"/>
    </source>
</evidence>
<dbReference type="EMBL" id="FQZE01000004">
    <property type="protein sequence ID" value="SHI63825.1"/>
    <property type="molecule type" value="Genomic_DNA"/>
</dbReference>
<dbReference type="PANTHER" id="PTHR22777">
    <property type="entry name" value="HEMOLYSIN-RELATED"/>
    <property type="match status" value="1"/>
</dbReference>
<dbReference type="STRING" id="1168035.SAMN05444280_10472"/>
<dbReference type="InterPro" id="IPR046342">
    <property type="entry name" value="CBS_dom_sf"/>
</dbReference>
<dbReference type="RefSeq" id="WP_073165773.1">
    <property type="nucleotide sequence ID" value="NZ_FQZE01000004.1"/>
</dbReference>
<name>A0A1M6CRV5_9BACT</name>
<dbReference type="InterPro" id="IPR044751">
    <property type="entry name" value="Ion_transp-like_CBS"/>
</dbReference>
<proteinExistence type="predicted"/>
<evidence type="ECO:0000256" key="3">
    <source>
        <dbReference type="ARBA" id="ARBA00022737"/>
    </source>
</evidence>
<evidence type="ECO:0000256" key="7">
    <source>
        <dbReference type="PROSITE-ProRule" id="PRU00703"/>
    </source>
</evidence>
<evidence type="ECO:0000256" key="1">
    <source>
        <dbReference type="ARBA" id="ARBA00004141"/>
    </source>
</evidence>
<feature type="transmembrane region" description="Helical" evidence="9">
    <location>
        <begin position="6"/>
        <end position="28"/>
    </location>
</feature>
<dbReference type="OrthoDB" id="9798188at2"/>
<keyword evidence="5 7" id="KW-0129">CBS domain</keyword>
<evidence type="ECO:0000313" key="13">
    <source>
        <dbReference type="Proteomes" id="UP000184050"/>
    </source>
</evidence>
<dbReference type="PANTHER" id="PTHR22777:SF4">
    <property type="entry name" value="UPF0053 PROTEIN SLL1254"/>
    <property type="match status" value="1"/>
</dbReference>
<protein>
    <submittedName>
        <fullName evidence="12">Hemolysin, contains CBS domains</fullName>
    </submittedName>
</protein>
<dbReference type="Proteomes" id="UP000184050">
    <property type="component" value="Unassembled WGS sequence"/>
</dbReference>
<dbReference type="InterPro" id="IPR002550">
    <property type="entry name" value="CNNM"/>
</dbReference>
<dbReference type="Gene3D" id="3.10.580.10">
    <property type="entry name" value="CBS-domain"/>
    <property type="match status" value="1"/>
</dbReference>
<accession>A0A1M6CRV5</accession>
<evidence type="ECO:0000256" key="5">
    <source>
        <dbReference type="ARBA" id="ARBA00023122"/>
    </source>
</evidence>
<evidence type="ECO:0000259" key="10">
    <source>
        <dbReference type="PROSITE" id="PS51371"/>
    </source>
</evidence>
<keyword evidence="6 8" id="KW-0472">Membrane</keyword>
<dbReference type="InterPro" id="IPR000644">
    <property type="entry name" value="CBS_dom"/>
</dbReference>
<dbReference type="SUPFAM" id="SSF54631">
    <property type="entry name" value="CBS-domain pair"/>
    <property type="match status" value="1"/>
</dbReference>
<reference evidence="12 13" key="1">
    <citation type="submission" date="2016-11" db="EMBL/GenBank/DDBJ databases">
        <authorList>
            <person name="Jaros S."/>
            <person name="Januszkiewicz K."/>
            <person name="Wedrychowicz H."/>
        </authorList>
    </citation>
    <scope>NUCLEOTIDE SEQUENCE [LARGE SCALE GENOMIC DNA]</scope>
    <source>
        <strain evidence="12 13">DSM 27063</strain>
    </source>
</reference>
<feature type="transmembrane region" description="Helical" evidence="9">
    <location>
        <begin position="100"/>
        <end position="117"/>
    </location>
</feature>
<feature type="transmembrane region" description="Helical" evidence="9">
    <location>
        <begin position="129"/>
        <end position="149"/>
    </location>
</feature>
<evidence type="ECO:0000256" key="9">
    <source>
        <dbReference type="SAM" id="Phobius"/>
    </source>
</evidence>
<evidence type="ECO:0000256" key="4">
    <source>
        <dbReference type="ARBA" id="ARBA00022989"/>
    </source>
</evidence>
<dbReference type="Pfam" id="PF01595">
    <property type="entry name" value="CNNM"/>
    <property type="match status" value="1"/>
</dbReference>
<dbReference type="PROSITE" id="PS51846">
    <property type="entry name" value="CNNM"/>
    <property type="match status" value="1"/>
</dbReference>
<evidence type="ECO:0000256" key="6">
    <source>
        <dbReference type="ARBA" id="ARBA00023136"/>
    </source>
</evidence>
<organism evidence="12 13">
    <name type="scientific">Tangfeifania diversioriginum</name>
    <dbReference type="NCBI Taxonomy" id="1168035"/>
    <lineage>
        <taxon>Bacteria</taxon>
        <taxon>Pseudomonadati</taxon>
        <taxon>Bacteroidota</taxon>
        <taxon>Bacteroidia</taxon>
        <taxon>Marinilabiliales</taxon>
        <taxon>Prolixibacteraceae</taxon>
        <taxon>Tangfeifania</taxon>
    </lineage>
</organism>
<sequence length="359" mass="40559">MATLLFYFVLSIVVSFFCSMWEAVLLSITPSFISRMQNEKPTVGHILNKMKEDIDKPLSAILTLNTFAHTIGALGVGVQAGKLFGANNLTVLGINVTYEGLIAGTMTLAILVLSEIIPKTLGANSWKKLTPFTVRSLRVLMFVLAPFVWMSKSITRLVKNEKGRSVFSRADFAAMADAGLKSGALDREEKSIIQNLLRLENLKVRDIMTPRSVILMVDEELPMKEIYKDIKPMVFSRIPVYHEHPDNITGLILKDNILEKLAQDKHSVRAKEIKRDILFVEDNFTVAKLMDTLILNREHLAMVVDDFGSVVGLVTMEDLFETLLGLEIVDETDKVEDLQKLALEKWEKRYNKQRFSPEK</sequence>
<dbReference type="AlphaFoldDB" id="A0A1M6CRV5"/>
<evidence type="ECO:0000256" key="8">
    <source>
        <dbReference type="PROSITE-ProRule" id="PRU01193"/>
    </source>
</evidence>
<dbReference type="PROSITE" id="PS51371">
    <property type="entry name" value="CBS"/>
    <property type="match status" value="1"/>
</dbReference>
<feature type="transmembrane region" description="Helical" evidence="9">
    <location>
        <begin position="58"/>
        <end position="80"/>
    </location>
</feature>
<comment type="subcellular location">
    <subcellularLocation>
        <location evidence="1">Membrane</location>
        <topology evidence="1">Multi-pass membrane protein</topology>
    </subcellularLocation>
</comment>
<keyword evidence="4 8" id="KW-1133">Transmembrane helix</keyword>
<dbReference type="GO" id="GO:0005886">
    <property type="term" value="C:plasma membrane"/>
    <property type="evidence" value="ECO:0007669"/>
    <property type="project" value="TreeGrafter"/>
</dbReference>
<gene>
    <name evidence="12" type="ORF">SAMN05444280_10472</name>
</gene>
<keyword evidence="2 8" id="KW-0812">Transmembrane</keyword>
<dbReference type="CDD" id="cd04590">
    <property type="entry name" value="CBS_pair_CorC_HlyC_assoc"/>
    <property type="match status" value="1"/>
</dbReference>
<evidence type="ECO:0000256" key="2">
    <source>
        <dbReference type="ARBA" id="ARBA00022692"/>
    </source>
</evidence>
<feature type="domain" description="CNNM transmembrane" evidence="11">
    <location>
        <begin position="1"/>
        <end position="189"/>
    </location>
</feature>
<evidence type="ECO:0000259" key="11">
    <source>
        <dbReference type="PROSITE" id="PS51846"/>
    </source>
</evidence>
<keyword evidence="13" id="KW-1185">Reference proteome</keyword>
<feature type="domain" description="CBS" evidence="10">
    <location>
        <begin position="273"/>
        <end position="331"/>
    </location>
</feature>
<dbReference type="Pfam" id="PF00571">
    <property type="entry name" value="CBS"/>
    <property type="match status" value="2"/>
</dbReference>